<keyword evidence="1" id="KW-0805">Transcription regulation</keyword>
<dbReference type="Pfam" id="PF01047">
    <property type="entry name" value="MarR"/>
    <property type="match status" value="1"/>
</dbReference>
<dbReference type="Proteomes" id="UP000228987">
    <property type="component" value="Unassembled WGS sequence"/>
</dbReference>
<dbReference type="InterPro" id="IPR036390">
    <property type="entry name" value="WH_DNA-bd_sf"/>
</dbReference>
<dbReference type="InterPro" id="IPR036388">
    <property type="entry name" value="WH-like_DNA-bd_sf"/>
</dbReference>
<dbReference type="InterPro" id="IPR000835">
    <property type="entry name" value="HTH_MarR-typ"/>
</dbReference>
<dbReference type="Gene3D" id="1.10.10.10">
    <property type="entry name" value="Winged helix-like DNA-binding domain superfamily/Winged helix DNA-binding domain"/>
    <property type="match status" value="1"/>
</dbReference>
<proteinExistence type="predicted"/>
<name>A0A2A5C8X1_9GAMM</name>
<dbReference type="PROSITE" id="PS01117">
    <property type="entry name" value="HTH_MARR_1"/>
    <property type="match status" value="1"/>
</dbReference>
<comment type="caution">
    <text evidence="5">The sequence shown here is derived from an EMBL/GenBank/DDBJ whole genome shotgun (WGS) entry which is preliminary data.</text>
</comment>
<keyword evidence="2" id="KW-0238">DNA-binding</keyword>
<dbReference type="SUPFAM" id="SSF46785">
    <property type="entry name" value="Winged helix' DNA-binding domain"/>
    <property type="match status" value="1"/>
</dbReference>
<dbReference type="GO" id="GO:0003677">
    <property type="term" value="F:DNA binding"/>
    <property type="evidence" value="ECO:0007669"/>
    <property type="project" value="UniProtKB-KW"/>
</dbReference>
<evidence type="ECO:0000256" key="3">
    <source>
        <dbReference type="ARBA" id="ARBA00023163"/>
    </source>
</evidence>
<accession>A0A2A5C8X1</accession>
<organism evidence="5 6">
    <name type="scientific">SAR86 cluster bacterium</name>
    <dbReference type="NCBI Taxonomy" id="2030880"/>
    <lineage>
        <taxon>Bacteria</taxon>
        <taxon>Pseudomonadati</taxon>
        <taxon>Pseudomonadota</taxon>
        <taxon>Gammaproteobacteria</taxon>
        <taxon>SAR86 cluster</taxon>
    </lineage>
</organism>
<dbReference type="AlphaFoldDB" id="A0A2A5C8X1"/>
<evidence type="ECO:0000259" key="4">
    <source>
        <dbReference type="PROSITE" id="PS50995"/>
    </source>
</evidence>
<dbReference type="GO" id="GO:0006950">
    <property type="term" value="P:response to stress"/>
    <property type="evidence" value="ECO:0007669"/>
    <property type="project" value="TreeGrafter"/>
</dbReference>
<evidence type="ECO:0000313" key="5">
    <source>
        <dbReference type="EMBL" id="PCJ39826.1"/>
    </source>
</evidence>
<dbReference type="PROSITE" id="PS50995">
    <property type="entry name" value="HTH_MARR_2"/>
    <property type="match status" value="1"/>
</dbReference>
<dbReference type="InterPro" id="IPR039422">
    <property type="entry name" value="MarR/SlyA-like"/>
</dbReference>
<protein>
    <recommendedName>
        <fullName evidence="4">HTH marR-type domain-containing protein</fullName>
    </recommendedName>
</protein>
<dbReference type="GO" id="GO:0003700">
    <property type="term" value="F:DNA-binding transcription factor activity"/>
    <property type="evidence" value="ECO:0007669"/>
    <property type="project" value="InterPro"/>
</dbReference>
<dbReference type="PANTHER" id="PTHR33164">
    <property type="entry name" value="TRANSCRIPTIONAL REGULATOR, MARR FAMILY"/>
    <property type="match status" value="1"/>
</dbReference>
<evidence type="ECO:0000256" key="2">
    <source>
        <dbReference type="ARBA" id="ARBA00023125"/>
    </source>
</evidence>
<dbReference type="SMART" id="SM00347">
    <property type="entry name" value="HTH_MARR"/>
    <property type="match status" value="1"/>
</dbReference>
<evidence type="ECO:0000313" key="6">
    <source>
        <dbReference type="Proteomes" id="UP000228987"/>
    </source>
</evidence>
<gene>
    <name evidence="5" type="ORF">COA71_13150</name>
</gene>
<dbReference type="EMBL" id="NVWI01000012">
    <property type="protein sequence ID" value="PCJ39826.1"/>
    <property type="molecule type" value="Genomic_DNA"/>
</dbReference>
<keyword evidence="3" id="KW-0804">Transcription</keyword>
<feature type="domain" description="HTH marR-type" evidence="4">
    <location>
        <begin position="7"/>
        <end position="142"/>
    </location>
</feature>
<reference evidence="6" key="1">
    <citation type="submission" date="2017-08" db="EMBL/GenBank/DDBJ databases">
        <title>A dynamic microbial community with high functional redundancy inhabits the cold, oxic subseafloor aquifer.</title>
        <authorList>
            <person name="Tully B.J."/>
            <person name="Wheat C.G."/>
            <person name="Glazer B.T."/>
            <person name="Huber J.A."/>
        </authorList>
    </citation>
    <scope>NUCLEOTIDE SEQUENCE [LARGE SCALE GENOMIC DNA]</scope>
</reference>
<evidence type="ECO:0000256" key="1">
    <source>
        <dbReference type="ARBA" id="ARBA00023015"/>
    </source>
</evidence>
<dbReference type="PANTHER" id="PTHR33164:SF57">
    <property type="entry name" value="MARR-FAMILY TRANSCRIPTIONAL REGULATOR"/>
    <property type="match status" value="1"/>
</dbReference>
<dbReference type="InterPro" id="IPR023187">
    <property type="entry name" value="Tscrpt_reg_MarR-type_CS"/>
</dbReference>
<sequence>MKNKKIDNEVMEFVRELLTVITISKHWATSKIPIDGLSQARMLILMYLRDTGSSPMRGLNKHLGTSATNVTGLVDGLELEGLVVRKPDSIDRRVTKILITETGKRKVQEEWFKYETSCASTFIDIEPAKRRGILKALKELRQQIEK</sequence>